<evidence type="ECO:0000256" key="3">
    <source>
        <dbReference type="ARBA" id="ARBA00022676"/>
    </source>
</evidence>
<accession>A0A8J8C9S4</accession>
<proteinExistence type="predicted"/>
<keyword evidence="10" id="KW-1185">Reference proteome</keyword>
<keyword evidence="5 8" id="KW-0812">Transmembrane</keyword>
<feature type="transmembrane region" description="Helical" evidence="8">
    <location>
        <begin position="25"/>
        <end position="42"/>
    </location>
</feature>
<dbReference type="AlphaFoldDB" id="A0A8J8C9S4"/>
<dbReference type="RefSeq" id="WP_220588729.1">
    <property type="nucleotide sequence ID" value="NZ_RKLQ01000002.1"/>
</dbReference>
<feature type="transmembrane region" description="Helical" evidence="8">
    <location>
        <begin position="197"/>
        <end position="214"/>
    </location>
</feature>
<evidence type="ECO:0000256" key="5">
    <source>
        <dbReference type="ARBA" id="ARBA00022692"/>
    </source>
</evidence>
<evidence type="ECO:0000256" key="2">
    <source>
        <dbReference type="ARBA" id="ARBA00022475"/>
    </source>
</evidence>
<dbReference type="GO" id="GO:0005886">
    <property type="term" value="C:plasma membrane"/>
    <property type="evidence" value="ECO:0007669"/>
    <property type="project" value="UniProtKB-SubCell"/>
</dbReference>
<dbReference type="GO" id="GO:0016763">
    <property type="term" value="F:pentosyltransferase activity"/>
    <property type="evidence" value="ECO:0007669"/>
    <property type="project" value="TreeGrafter"/>
</dbReference>
<sequence>MFGPGRALFDRVRSQVREDFRADPFLPYIMVAATLLASFWFFHRIPNFATRDEKDRLIDAMVPYGRVLADPSIESLQAGVQWSRVPFGATLYLFALALLPVVVVALVTGRGDIFTSVGYPSSAFGYYGLWASTPEWVWTWSLAFVRLFNVAFAIGSVYLTYRLGTAVVDRATGRLAATLLTLTFGFLTIAHEGGEDMPALFFVLLALNFLYVYIRTGERLPFYVGAACGGAAIAFKLTAAPVILGVGVAHLLRALQTDEDTLRTLLAPRLLVTGAAVGLVTILVGFPTFMVGGFDQIVTRFFGGSASRVSWPTGPDAPISWWFLRGYFSGMGLPLFFASVAGVVGSVAGLRKQRESGSGIALVLVMLVLYVGMFTQWHDFRVHHLLPTFPLLALLLANALSDLREWNPSVARPIVALLLVTTAIYAGMGTVGFASMPRDDAEAWLAANADENDTVEVYRVNIQDTAIPHGMNVNHRFQDRTAQDPCPEYIQLGYRDLLYLKNGTYYRNGERQQRYVRALVEEETDYEIVAEFGERPPEFVPQRATPGDYTDLLRYGVVPQTDQFADEQELRANQYTLVLQRSEPCRTPHESGF</sequence>
<evidence type="ECO:0000256" key="6">
    <source>
        <dbReference type="ARBA" id="ARBA00022989"/>
    </source>
</evidence>
<feature type="transmembrane region" description="Helical" evidence="8">
    <location>
        <begin position="171"/>
        <end position="190"/>
    </location>
</feature>
<feature type="transmembrane region" description="Helical" evidence="8">
    <location>
        <begin position="360"/>
        <end position="378"/>
    </location>
</feature>
<comment type="caution">
    <text evidence="9">The sequence shown here is derived from an EMBL/GenBank/DDBJ whole genome shotgun (WGS) entry which is preliminary data.</text>
</comment>
<dbReference type="PANTHER" id="PTHR33908:SF11">
    <property type="entry name" value="MEMBRANE PROTEIN"/>
    <property type="match status" value="1"/>
</dbReference>
<name>A0A8J8C9S4_9EURY</name>
<reference evidence="9" key="1">
    <citation type="submission" date="2021-06" db="EMBL/GenBank/DDBJ databases">
        <title>Halomicroarcula sp. F24A a new haloarchaeum isolated from saline soil.</title>
        <authorList>
            <person name="Duran-Viseras A."/>
            <person name="Sanchez-Porro C."/>
            <person name="Ventosa A."/>
        </authorList>
    </citation>
    <scope>NUCLEOTIDE SEQUENCE</scope>
    <source>
        <strain evidence="9">F24A</strain>
    </source>
</reference>
<keyword evidence="3 9" id="KW-0328">Glycosyltransferase</keyword>
<dbReference type="EMBL" id="RKLQ01000002">
    <property type="protein sequence ID" value="MBX0304514.1"/>
    <property type="molecule type" value="Genomic_DNA"/>
</dbReference>
<feature type="transmembrane region" description="Helical" evidence="8">
    <location>
        <begin position="137"/>
        <end position="159"/>
    </location>
</feature>
<dbReference type="InterPro" id="IPR050297">
    <property type="entry name" value="LipidA_mod_glycosyltrf_83"/>
</dbReference>
<dbReference type="EC" id="2.4.-.-" evidence="9"/>
<keyword evidence="2" id="KW-1003">Cell membrane</keyword>
<evidence type="ECO:0000313" key="10">
    <source>
        <dbReference type="Proteomes" id="UP000783863"/>
    </source>
</evidence>
<keyword evidence="6 8" id="KW-1133">Transmembrane helix</keyword>
<dbReference type="GO" id="GO:0008610">
    <property type="term" value="P:lipid biosynthetic process"/>
    <property type="evidence" value="ECO:0007669"/>
    <property type="project" value="UniProtKB-ARBA"/>
</dbReference>
<feature type="transmembrane region" description="Helical" evidence="8">
    <location>
        <begin position="384"/>
        <end position="403"/>
    </location>
</feature>
<organism evidence="9 10">
    <name type="scientific">Haloarcula salinisoli</name>
    <dbReference type="NCBI Taxonomy" id="2487746"/>
    <lineage>
        <taxon>Archaea</taxon>
        <taxon>Methanobacteriati</taxon>
        <taxon>Methanobacteriota</taxon>
        <taxon>Stenosarchaea group</taxon>
        <taxon>Halobacteria</taxon>
        <taxon>Halobacteriales</taxon>
        <taxon>Haloarculaceae</taxon>
        <taxon>Haloarcula</taxon>
    </lineage>
</organism>
<dbReference type="PANTHER" id="PTHR33908">
    <property type="entry name" value="MANNOSYLTRANSFERASE YKCB-RELATED"/>
    <property type="match status" value="1"/>
</dbReference>
<evidence type="ECO:0000256" key="4">
    <source>
        <dbReference type="ARBA" id="ARBA00022679"/>
    </source>
</evidence>
<keyword evidence="7 8" id="KW-0472">Membrane</keyword>
<evidence type="ECO:0000313" key="9">
    <source>
        <dbReference type="EMBL" id="MBX0304514.1"/>
    </source>
</evidence>
<feature type="transmembrane region" description="Helical" evidence="8">
    <location>
        <begin position="270"/>
        <end position="291"/>
    </location>
</feature>
<comment type="subcellular location">
    <subcellularLocation>
        <location evidence="1">Cell membrane</location>
        <topology evidence="1">Multi-pass membrane protein</topology>
    </subcellularLocation>
</comment>
<gene>
    <name evidence="9" type="ORF">EGD98_12610</name>
</gene>
<feature type="transmembrane region" description="Helical" evidence="8">
    <location>
        <begin position="85"/>
        <end position="107"/>
    </location>
</feature>
<feature type="transmembrane region" description="Helical" evidence="8">
    <location>
        <begin position="415"/>
        <end position="436"/>
    </location>
</feature>
<keyword evidence="4 9" id="KW-0808">Transferase</keyword>
<protein>
    <submittedName>
        <fullName evidence="9">Glycosyltransferase family 39 protein</fullName>
        <ecNumber evidence="9">2.4.-.-</ecNumber>
    </submittedName>
</protein>
<evidence type="ECO:0000256" key="7">
    <source>
        <dbReference type="ARBA" id="ARBA00023136"/>
    </source>
</evidence>
<dbReference type="Proteomes" id="UP000783863">
    <property type="component" value="Unassembled WGS sequence"/>
</dbReference>
<evidence type="ECO:0000256" key="8">
    <source>
        <dbReference type="SAM" id="Phobius"/>
    </source>
</evidence>
<feature type="transmembrane region" description="Helical" evidence="8">
    <location>
        <begin position="327"/>
        <end position="348"/>
    </location>
</feature>
<evidence type="ECO:0000256" key="1">
    <source>
        <dbReference type="ARBA" id="ARBA00004651"/>
    </source>
</evidence>